<accession>B3ER48</accession>
<dbReference type="SUPFAM" id="SSF52954">
    <property type="entry name" value="Class II aaRS ABD-related"/>
    <property type="match status" value="1"/>
</dbReference>
<organism evidence="12 13">
    <name type="scientific">Amoebophilus asiaticus (strain 5a2)</name>
    <dbReference type="NCBI Taxonomy" id="452471"/>
    <lineage>
        <taxon>Bacteria</taxon>
        <taxon>Pseudomonadati</taxon>
        <taxon>Bacteroidota</taxon>
        <taxon>Cytophagia</taxon>
        <taxon>Cytophagales</taxon>
        <taxon>Amoebophilaceae</taxon>
        <taxon>Candidatus Amoebophilus</taxon>
    </lineage>
</organism>
<gene>
    <name evidence="9" type="primary">hisS</name>
    <name evidence="12" type="ordered locus">Aasi_0257</name>
</gene>
<dbReference type="GO" id="GO:0004821">
    <property type="term" value="F:histidine-tRNA ligase activity"/>
    <property type="evidence" value="ECO:0007669"/>
    <property type="project" value="UniProtKB-UniRule"/>
</dbReference>
<keyword evidence="13" id="KW-1185">Reference proteome</keyword>
<comment type="similarity">
    <text evidence="1 9">Belongs to the class-II aminoacyl-tRNA synthetase family.</text>
</comment>
<dbReference type="PIRSF" id="PIRSF001549">
    <property type="entry name" value="His-tRNA_synth"/>
    <property type="match status" value="1"/>
</dbReference>
<dbReference type="HOGENOM" id="CLU_025113_3_0_10"/>
<evidence type="ECO:0000256" key="8">
    <source>
        <dbReference type="ARBA" id="ARBA00047639"/>
    </source>
</evidence>
<name>B3ER48_AMOA5</name>
<comment type="subcellular location">
    <subcellularLocation>
        <location evidence="9">Cytoplasm</location>
    </subcellularLocation>
</comment>
<dbReference type="InterPro" id="IPR045864">
    <property type="entry name" value="aa-tRNA-synth_II/BPL/LPL"/>
</dbReference>
<evidence type="ECO:0000256" key="3">
    <source>
        <dbReference type="ARBA" id="ARBA00022598"/>
    </source>
</evidence>
<dbReference type="STRING" id="452471.Aasi_0257"/>
<dbReference type="GO" id="GO:0005737">
    <property type="term" value="C:cytoplasm"/>
    <property type="evidence" value="ECO:0007669"/>
    <property type="project" value="UniProtKB-SubCell"/>
</dbReference>
<evidence type="ECO:0000256" key="7">
    <source>
        <dbReference type="ARBA" id="ARBA00023146"/>
    </source>
</evidence>
<dbReference type="Gene3D" id="3.40.50.800">
    <property type="entry name" value="Anticodon-binding domain"/>
    <property type="match status" value="1"/>
</dbReference>
<sequence>MQERQTPQLVKGTRDFNALQVAQRSYIFDTIRQVYQKYGFSPLETPALEYVSTLFGQYGQEGEQLVFRVLNSGNFLGDTPQALLIDQNYKEVLPKISEKGLRYDLTVPLMRYVATHYHELTLPFRRYQIQPVWRADRPQKGRYREFYQCDADVVGTPSLIVEAEILAMAYEVLQRLGINDFIIHLNHRSILNGIASQIGELERVNEFCTIVDKLDKVGKDKVITELLSKGFSEAGLEKFDFIFDLQGDNNAKLDILSNHLAHDKVGSKGLQELKEILQYLEALGMTQVPISFEPSLARGLAYYTGAVFEVKLPTINIGSIAGGGRYDNLAEHFGVSSLTGVGFSFGVDRLYVAMEQLNLFPQQAYFNTKVMVTNLDEESVKVALDIITRLRNHDIPAELYPEKVKLKKQLMYANKKDIPFVLIIGEEERQASKFTLKDMSTGDQAFYTFDQLINILSN</sequence>
<keyword evidence="9" id="KW-0963">Cytoplasm</keyword>
<dbReference type="RefSeq" id="WP_012472459.1">
    <property type="nucleotide sequence ID" value="NC_010830.1"/>
</dbReference>
<keyword evidence="7 9" id="KW-0030">Aminoacyl-tRNA synthetase</keyword>
<dbReference type="GO" id="GO:0005524">
    <property type="term" value="F:ATP binding"/>
    <property type="evidence" value="ECO:0007669"/>
    <property type="project" value="UniProtKB-UniRule"/>
</dbReference>
<proteinExistence type="inferred from homology"/>
<evidence type="ECO:0000256" key="9">
    <source>
        <dbReference type="HAMAP-Rule" id="MF_00127"/>
    </source>
</evidence>
<dbReference type="EMBL" id="CP001102">
    <property type="protein sequence ID" value="ACE05700.1"/>
    <property type="molecule type" value="Genomic_DNA"/>
</dbReference>
<dbReference type="Proteomes" id="UP000001227">
    <property type="component" value="Chromosome"/>
</dbReference>
<dbReference type="PANTHER" id="PTHR11476:SF7">
    <property type="entry name" value="HISTIDINE--TRNA LIGASE"/>
    <property type="match status" value="1"/>
</dbReference>
<feature type="binding site" evidence="10">
    <location>
        <begin position="104"/>
        <end position="106"/>
    </location>
    <ligand>
        <name>L-histidine</name>
        <dbReference type="ChEBI" id="CHEBI:57595"/>
    </ligand>
</feature>
<dbReference type="InterPro" id="IPR004516">
    <property type="entry name" value="HisRS/HisZ"/>
</dbReference>
<evidence type="ECO:0000256" key="5">
    <source>
        <dbReference type="ARBA" id="ARBA00022840"/>
    </source>
</evidence>
<feature type="binding site" evidence="10">
    <location>
        <position position="298"/>
    </location>
    <ligand>
        <name>L-histidine</name>
        <dbReference type="ChEBI" id="CHEBI:57595"/>
    </ligand>
</feature>
<feature type="binding site" evidence="10">
    <location>
        <position position="152"/>
    </location>
    <ligand>
        <name>L-histidine</name>
        <dbReference type="ChEBI" id="CHEBI:57595"/>
    </ligand>
</feature>
<keyword evidence="4 9" id="KW-0547">Nucleotide-binding</keyword>
<dbReference type="KEGG" id="aas:Aasi_0257"/>
<dbReference type="PANTHER" id="PTHR11476">
    <property type="entry name" value="HISTIDYL-TRNA SYNTHETASE"/>
    <property type="match status" value="1"/>
</dbReference>
<evidence type="ECO:0000256" key="1">
    <source>
        <dbReference type="ARBA" id="ARBA00008226"/>
    </source>
</evidence>
<dbReference type="InterPro" id="IPR036621">
    <property type="entry name" value="Anticodon-bd_dom_sf"/>
</dbReference>
<dbReference type="Pfam" id="PF13393">
    <property type="entry name" value="tRNA-synt_His"/>
    <property type="match status" value="1"/>
</dbReference>
<dbReference type="SUPFAM" id="SSF55681">
    <property type="entry name" value="Class II aaRS and biotin synthetases"/>
    <property type="match status" value="1"/>
</dbReference>
<dbReference type="GO" id="GO:0006427">
    <property type="term" value="P:histidyl-tRNA aminoacylation"/>
    <property type="evidence" value="ECO:0007669"/>
    <property type="project" value="UniProtKB-UniRule"/>
</dbReference>
<reference evidence="12 13" key="1">
    <citation type="journal article" date="2010" name="J. Bacteriol.">
        <title>The genome of the amoeba symbiont 'Candidatus Amoebophilus asiaticus' reveals common mechanisms for host cell interaction among amoeba-associated bacteria.</title>
        <authorList>
            <person name="Schmitz-Esser S."/>
            <person name="Tischler P."/>
            <person name="Arnold R."/>
            <person name="Montanaro J."/>
            <person name="Wagner M."/>
            <person name="Rattei T."/>
            <person name="Horn M."/>
        </authorList>
    </citation>
    <scope>NUCLEOTIDE SEQUENCE [LARGE SCALE GENOMIC DNA]</scope>
    <source>
        <strain evidence="12 13">5a2</strain>
    </source>
</reference>
<keyword evidence="3 9" id="KW-0436">Ligase</keyword>
<dbReference type="InterPro" id="IPR004154">
    <property type="entry name" value="Anticodon-bd"/>
</dbReference>
<dbReference type="AlphaFoldDB" id="B3ER48"/>
<dbReference type="PROSITE" id="PS50862">
    <property type="entry name" value="AA_TRNA_LIGASE_II"/>
    <property type="match status" value="1"/>
</dbReference>
<dbReference type="InterPro" id="IPR033656">
    <property type="entry name" value="HisRS_anticodon"/>
</dbReference>
<feature type="domain" description="Aminoacyl-transfer RNA synthetases class-II family profile" evidence="11">
    <location>
        <begin position="1"/>
        <end position="396"/>
    </location>
</feature>
<comment type="catalytic activity">
    <reaction evidence="8 9">
        <text>tRNA(His) + L-histidine + ATP = L-histidyl-tRNA(His) + AMP + diphosphate + H(+)</text>
        <dbReference type="Rhea" id="RHEA:17313"/>
        <dbReference type="Rhea" id="RHEA-COMP:9665"/>
        <dbReference type="Rhea" id="RHEA-COMP:9689"/>
        <dbReference type="ChEBI" id="CHEBI:15378"/>
        <dbReference type="ChEBI" id="CHEBI:30616"/>
        <dbReference type="ChEBI" id="CHEBI:33019"/>
        <dbReference type="ChEBI" id="CHEBI:57595"/>
        <dbReference type="ChEBI" id="CHEBI:78442"/>
        <dbReference type="ChEBI" id="CHEBI:78527"/>
        <dbReference type="ChEBI" id="CHEBI:456215"/>
        <dbReference type="EC" id="6.1.1.21"/>
    </reaction>
</comment>
<feature type="binding site" evidence="10">
    <location>
        <position position="134"/>
    </location>
    <ligand>
        <name>L-histidine</name>
        <dbReference type="ChEBI" id="CHEBI:57595"/>
    </ligand>
</feature>
<dbReference type="EC" id="6.1.1.21" evidence="9"/>
<feature type="binding site" evidence="10">
    <location>
        <begin position="302"/>
        <end position="303"/>
    </location>
    <ligand>
        <name>L-histidine</name>
        <dbReference type="ChEBI" id="CHEBI:57595"/>
    </ligand>
</feature>
<dbReference type="eggNOG" id="COG0124">
    <property type="taxonomic scope" value="Bacteria"/>
</dbReference>
<comment type="subunit">
    <text evidence="2 9">Homodimer.</text>
</comment>
<dbReference type="HAMAP" id="MF_00127">
    <property type="entry name" value="His_tRNA_synth"/>
    <property type="match status" value="1"/>
</dbReference>
<dbReference type="InterPro" id="IPR015807">
    <property type="entry name" value="His-tRNA-ligase"/>
</dbReference>
<feature type="binding site" evidence="10">
    <location>
        <position position="148"/>
    </location>
    <ligand>
        <name>L-histidine</name>
        <dbReference type="ChEBI" id="CHEBI:57595"/>
    </ligand>
</feature>
<protein>
    <recommendedName>
        <fullName evidence="9">Histidine--tRNA ligase</fullName>
        <ecNumber evidence="9">6.1.1.21</ecNumber>
    </recommendedName>
    <alternativeName>
        <fullName evidence="9">Histidyl-tRNA synthetase</fullName>
        <shortName evidence="9">HisRS</shortName>
    </alternativeName>
</protein>
<evidence type="ECO:0000256" key="4">
    <source>
        <dbReference type="ARBA" id="ARBA00022741"/>
    </source>
</evidence>
<evidence type="ECO:0000259" key="11">
    <source>
        <dbReference type="PROSITE" id="PS50862"/>
    </source>
</evidence>
<evidence type="ECO:0000313" key="13">
    <source>
        <dbReference type="Proteomes" id="UP000001227"/>
    </source>
</evidence>
<dbReference type="InterPro" id="IPR006195">
    <property type="entry name" value="aa-tRNA-synth_II"/>
</dbReference>
<dbReference type="Gene3D" id="3.30.930.10">
    <property type="entry name" value="Bira Bifunctional Protein, Domain 2"/>
    <property type="match status" value="1"/>
</dbReference>
<dbReference type="OrthoDB" id="9800814at2"/>
<evidence type="ECO:0000256" key="6">
    <source>
        <dbReference type="ARBA" id="ARBA00022917"/>
    </source>
</evidence>
<evidence type="ECO:0000256" key="10">
    <source>
        <dbReference type="PIRSR" id="PIRSR001549-1"/>
    </source>
</evidence>
<keyword evidence="5 9" id="KW-0067">ATP-binding</keyword>
<dbReference type="NCBIfam" id="TIGR00442">
    <property type="entry name" value="hisS"/>
    <property type="match status" value="1"/>
</dbReference>
<dbReference type="Pfam" id="PF03129">
    <property type="entry name" value="HGTP_anticodon"/>
    <property type="match status" value="1"/>
</dbReference>
<keyword evidence="6 9" id="KW-0648">Protein biosynthesis</keyword>
<dbReference type="CDD" id="cd00773">
    <property type="entry name" value="HisRS-like_core"/>
    <property type="match status" value="1"/>
</dbReference>
<dbReference type="InterPro" id="IPR041715">
    <property type="entry name" value="HisRS-like_core"/>
</dbReference>
<dbReference type="CDD" id="cd00859">
    <property type="entry name" value="HisRS_anticodon"/>
    <property type="match status" value="1"/>
</dbReference>
<evidence type="ECO:0000256" key="2">
    <source>
        <dbReference type="ARBA" id="ARBA00011738"/>
    </source>
</evidence>
<evidence type="ECO:0000313" key="12">
    <source>
        <dbReference type="EMBL" id="ACE05700.1"/>
    </source>
</evidence>